<feature type="compositionally biased region" description="Low complexity" evidence="1">
    <location>
        <begin position="426"/>
        <end position="436"/>
    </location>
</feature>
<feature type="region of interest" description="Disordered" evidence="1">
    <location>
        <begin position="1"/>
        <end position="96"/>
    </location>
</feature>
<reference evidence="3" key="1">
    <citation type="submission" date="2021-01" db="EMBL/GenBank/DDBJ databases">
        <authorList>
            <person name="Li R."/>
            <person name="Bekaert M."/>
        </authorList>
    </citation>
    <scope>NUCLEOTIDE SEQUENCE</scope>
    <source>
        <strain evidence="3">Farmed</strain>
    </source>
</reference>
<feature type="compositionally biased region" description="Acidic residues" evidence="1">
    <location>
        <begin position="437"/>
        <end position="454"/>
    </location>
</feature>
<dbReference type="Pfam" id="PF17780">
    <property type="entry name" value="OCRE"/>
    <property type="match status" value="1"/>
</dbReference>
<comment type="caution">
    <text evidence="3">The sequence shown here is derived from an EMBL/GenBank/DDBJ whole genome shotgun (WGS) entry which is preliminary data.</text>
</comment>
<dbReference type="EMBL" id="CAHIKZ030002678">
    <property type="protein sequence ID" value="CAE1290662.1"/>
    <property type="molecule type" value="Genomic_DNA"/>
</dbReference>
<evidence type="ECO:0000313" key="3">
    <source>
        <dbReference type="EMBL" id="CAE1290662.1"/>
    </source>
</evidence>
<dbReference type="GO" id="GO:0003676">
    <property type="term" value="F:nucleic acid binding"/>
    <property type="evidence" value="ECO:0007669"/>
    <property type="project" value="InterPro"/>
</dbReference>
<accession>A0A812D7H5</accession>
<dbReference type="SMART" id="SM00443">
    <property type="entry name" value="G_patch"/>
    <property type="match status" value="1"/>
</dbReference>
<feature type="region of interest" description="Disordered" evidence="1">
    <location>
        <begin position="421"/>
        <end position="470"/>
    </location>
</feature>
<dbReference type="InterPro" id="IPR053027">
    <property type="entry name" value="AGGF1"/>
</dbReference>
<dbReference type="Proteomes" id="UP000597762">
    <property type="component" value="Unassembled WGS sequence"/>
</dbReference>
<feature type="compositionally biased region" description="Basic residues" evidence="1">
    <location>
        <begin position="460"/>
        <end position="470"/>
    </location>
</feature>
<feature type="region of interest" description="Disordered" evidence="1">
    <location>
        <begin position="256"/>
        <end position="275"/>
    </location>
</feature>
<dbReference type="PANTHER" id="PTHR23106">
    <property type="entry name" value="ANGIOGENIC FACTOR WITH G PATCH AND FHA DOMAINS 1"/>
    <property type="match status" value="1"/>
</dbReference>
<organism evidence="3 4">
    <name type="scientific">Acanthosepion pharaonis</name>
    <name type="common">Pharaoh cuttlefish</name>
    <name type="synonym">Sepia pharaonis</name>
    <dbReference type="NCBI Taxonomy" id="158019"/>
    <lineage>
        <taxon>Eukaryota</taxon>
        <taxon>Metazoa</taxon>
        <taxon>Spiralia</taxon>
        <taxon>Lophotrochozoa</taxon>
        <taxon>Mollusca</taxon>
        <taxon>Cephalopoda</taxon>
        <taxon>Coleoidea</taxon>
        <taxon>Decapodiformes</taxon>
        <taxon>Sepiida</taxon>
        <taxon>Sepiina</taxon>
        <taxon>Sepiidae</taxon>
        <taxon>Acanthosepion</taxon>
    </lineage>
</organism>
<dbReference type="PROSITE" id="PS50174">
    <property type="entry name" value="G_PATCH"/>
    <property type="match status" value="1"/>
</dbReference>
<feature type="region of interest" description="Disordered" evidence="1">
    <location>
        <begin position="740"/>
        <end position="760"/>
    </location>
</feature>
<evidence type="ECO:0000259" key="2">
    <source>
        <dbReference type="PROSITE" id="PS50174"/>
    </source>
</evidence>
<dbReference type="InterPro" id="IPR041591">
    <property type="entry name" value="OCRE"/>
</dbReference>
<dbReference type="OrthoDB" id="2538319at2759"/>
<dbReference type="CDD" id="cd16164">
    <property type="entry name" value="OCRE_VG5Q"/>
    <property type="match status" value="1"/>
</dbReference>
<evidence type="ECO:0000256" key="1">
    <source>
        <dbReference type="SAM" id="MobiDB-lite"/>
    </source>
</evidence>
<protein>
    <recommendedName>
        <fullName evidence="2">G-patch domain-containing protein</fullName>
    </recommendedName>
</protein>
<dbReference type="InterPro" id="IPR035624">
    <property type="entry name" value="AGGF1_OCRE"/>
</dbReference>
<evidence type="ECO:0000313" key="4">
    <source>
        <dbReference type="Proteomes" id="UP000597762"/>
    </source>
</evidence>
<dbReference type="AlphaFoldDB" id="A0A812D7H5"/>
<name>A0A812D7H5_ACAPH</name>
<dbReference type="InterPro" id="IPR000467">
    <property type="entry name" value="G_patch_dom"/>
</dbReference>
<dbReference type="Pfam" id="PF01585">
    <property type="entry name" value="G-patch"/>
    <property type="match status" value="1"/>
</dbReference>
<feature type="region of interest" description="Disordered" evidence="1">
    <location>
        <begin position="325"/>
        <end position="364"/>
    </location>
</feature>
<feature type="compositionally biased region" description="Polar residues" evidence="1">
    <location>
        <begin position="61"/>
        <end position="88"/>
    </location>
</feature>
<feature type="domain" description="G-patch" evidence="2">
    <location>
        <begin position="767"/>
        <end position="814"/>
    </location>
</feature>
<proteinExistence type="predicted"/>
<sequence>MITSNDQQPPAMITSDDQQPPAMITSNDQKPPAVITSNDQQPPAVITSNDQQPPAVITNRWPATTSSDHQRWPATTSSDHQQWPATTSKRSEMNDSDEVQILRDKVEKLEQELQVSTDALHLARQQLQLQDKLIEDVDKLRKEVELANKRLEERDVQLQCLLRQLALTQTKCNNLEEERNRTINVDILQKDPSAGEINLETCQEENEKLREALRETKEKVGTSNAKQKSMRKEIDQLTKELYDYRNENKQRHYGCDKSTQTQHLTDYSNGNKTKETEEKVYDLHASEEQFPDWGMEKFCGQHSLSIADSIKGVAEKMVQELDLDKEKGLNGENADQVGSYPDSSLQGQDEGSGDSSTSHAPDSSFVFDPSSGMYYDSHSGYYYDSSSTLYYDPRTGTYFYYNHSTQEYEFHSKVDLSEYNGETGVDSASDSCASSTDSDEESQTESSELEEGEIKEEKSPKKKSHKNKKKYQTLENGSAVSYLVPCEDDPYNSKSISAEPVLYRSDHVDAESSDVTNDADYQACMELYSQISHQKDSLTRNVSGPVCHQRQESSEMWPPCIRLIVTESNCLDVGKLFVVTCTGASIGQRKKDLIQVNDIGKVGLFAKISFDKKKQCYTVKGYSKHTAPCVNDKQVFQAHEPVSLTHEDCLIVGQTKLSVHIHDGYDTCDGCEPGLVQAKYAAEIESKQPECMSASHEETKKKKHRKELMEIKKKYGLKDSAYVDNQEALKNPNYVDKASNRRKTVGSDNPYMKTQTDQTSVHEEISTENRGRKMLEKLGWSSGQSLGKTSCGIVEPITPFVRLDPAAGLGSCATAMTLISQKEKNWFNAKARFDKIDKQDVSEVKPSKRYKMWIKGQTLNPS</sequence>
<feature type="compositionally biased region" description="Polar residues" evidence="1">
    <location>
        <begin position="24"/>
        <end position="52"/>
    </location>
</feature>
<keyword evidence="4" id="KW-1185">Reference proteome</keyword>
<gene>
    <name evidence="3" type="ORF">SPHA_48338</name>
</gene>
<feature type="compositionally biased region" description="Polar residues" evidence="1">
    <location>
        <begin position="341"/>
        <end position="361"/>
    </location>
</feature>
<dbReference type="PANTHER" id="PTHR23106:SF24">
    <property type="entry name" value="ANGIOGENIC FACTOR WITH G PATCH AND FHA DOMAINS 1"/>
    <property type="match status" value="1"/>
</dbReference>
<feature type="compositionally biased region" description="Polar residues" evidence="1">
    <location>
        <begin position="257"/>
        <end position="271"/>
    </location>
</feature>